<proteinExistence type="predicted"/>
<evidence type="ECO:0000313" key="2">
    <source>
        <dbReference type="EMBL" id="PXY31584.1"/>
    </source>
</evidence>
<dbReference type="GO" id="GO:0008080">
    <property type="term" value="F:N-acetyltransferase activity"/>
    <property type="evidence" value="ECO:0007669"/>
    <property type="project" value="InterPro"/>
</dbReference>
<dbReference type="PRINTS" id="PR00598">
    <property type="entry name" value="HTHMARR"/>
</dbReference>
<dbReference type="InterPro" id="IPR050769">
    <property type="entry name" value="NAT_camello-type"/>
</dbReference>
<accession>A0A2V4B8A0</accession>
<dbReference type="InterPro" id="IPR016181">
    <property type="entry name" value="Acyl_CoA_acyltransferase"/>
</dbReference>
<name>A0A2V4B8A0_9PSEU</name>
<dbReference type="RefSeq" id="WP_112279612.1">
    <property type="nucleotide sequence ID" value="NZ_MASW01000001.1"/>
</dbReference>
<dbReference type="PROSITE" id="PS50995">
    <property type="entry name" value="HTH_MARR_2"/>
    <property type="match status" value="1"/>
</dbReference>
<dbReference type="PANTHER" id="PTHR13947:SF37">
    <property type="entry name" value="LD18367P"/>
    <property type="match status" value="1"/>
</dbReference>
<keyword evidence="1" id="KW-0808">Transferase</keyword>
<comment type="caution">
    <text evidence="2">The sequence shown here is derived from an EMBL/GenBank/DDBJ whole genome shotgun (WGS) entry which is preliminary data.</text>
</comment>
<protein>
    <submittedName>
        <fullName evidence="2">MarR family transcriptional regulator</fullName>
    </submittedName>
</protein>
<reference evidence="2 3" key="1">
    <citation type="submission" date="2016-07" db="EMBL/GenBank/DDBJ databases">
        <title>Draft genome sequence of Prauserella muralis DSM 45305, isolated from a mould-covered wall in an indoor environment.</title>
        <authorList>
            <person name="Ruckert C."/>
            <person name="Albersmeier A."/>
            <person name="Jiang C.-L."/>
            <person name="Jiang Y."/>
            <person name="Kalinowski J."/>
            <person name="Schneider O."/>
            <person name="Winkler A."/>
            <person name="Zotchev S.B."/>
        </authorList>
    </citation>
    <scope>NUCLEOTIDE SEQUENCE [LARGE SCALE GENOMIC DNA]</scope>
    <source>
        <strain evidence="2 3">DSM 45305</strain>
    </source>
</reference>
<dbReference type="SUPFAM" id="SSF46785">
    <property type="entry name" value="Winged helix' DNA-binding domain"/>
    <property type="match status" value="1"/>
</dbReference>
<dbReference type="Gene3D" id="1.10.10.10">
    <property type="entry name" value="Winged helix-like DNA-binding domain superfamily/Winged helix DNA-binding domain"/>
    <property type="match status" value="1"/>
</dbReference>
<dbReference type="Pfam" id="PF12802">
    <property type="entry name" value="MarR_2"/>
    <property type="match status" value="1"/>
</dbReference>
<dbReference type="SUPFAM" id="SSF55729">
    <property type="entry name" value="Acyl-CoA N-acyltransferases (Nat)"/>
    <property type="match status" value="1"/>
</dbReference>
<dbReference type="InterPro" id="IPR036390">
    <property type="entry name" value="WH_DNA-bd_sf"/>
</dbReference>
<sequence>MNEPSERIAGVRAFNRLYTRVIGVLDEGLVGTPHSLTEARVLYELAQQDVREVPELRRRLGLDPGYASRLLARLESQGLLTRGRSETDARRQTVGLTETGRATQAALEERTDAQIGELLGKLTEEDQRRLLSAMATVTDVLGEHHRGPAFVLRPPRSGDYGWVVQRHGTLYAQEYGFDATFEALVARIVADYVTAEDTGRQAAWIAELDGAPVGSVFCVPGGDEHTAKLRLLLVEPSARGSGVGKRLVGECLAFARASGYRSMELWTQSILTTARQIYRRAGFELAGSEPHRSWGRDLVAEVWRRDL</sequence>
<dbReference type="Pfam" id="PF00583">
    <property type="entry name" value="Acetyltransf_1"/>
    <property type="match status" value="1"/>
</dbReference>
<dbReference type="Proteomes" id="UP000249915">
    <property type="component" value="Unassembled WGS sequence"/>
</dbReference>
<dbReference type="EMBL" id="MASW01000001">
    <property type="protein sequence ID" value="PXY31584.1"/>
    <property type="molecule type" value="Genomic_DNA"/>
</dbReference>
<dbReference type="InterPro" id="IPR036388">
    <property type="entry name" value="WH-like_DNA-bd_sf"/>
</dbReference>
<dbReference type="OrthoDB" id="273614at2"/>
<dbReference type="SMART" id="SM00347">
    <property type="entry name" value="HTH_MARR"/>
    <property type="match status" value="1"/>
</dbReference>
<dbReference type="InterPro" id="IPR000835">
    <property type="entry name" value="HTH_MarR-typ"/>
</dbReference>
<dbReference type="GO" id="GO:0003700">
    <property type="term" value="F:DNA-binding transcription factor activity"/>
    <property type="evidence" value="ECO:0007669"/>
    <property type="project" value="InterPro"/>
</dbReference>
<evidence type="ECO:0000256" key="1">
    <source>
        <dbReference type="ARBA" id="ARBA00022679"/>
    </source>
</evidence>
<evidence type="ECO:0000313" key="3">
    <source>
        <dbReference type="Proteomes" id="UP000249915"/>
    </source>
</evidence>
<dbReference type="CDD" id="cd04301">
    <property type="entry name" value="NAT_SF"/>
    <property type="match status" value="1"/>
</dbReference>
<keyword evidence="3" id="KW-1185">Reference proteome</keyword>
<dbReference type="InterPro" id="IPR000182">
    <property type="entry name" value="GNAT_dom"/>
</dbReference>
<dbReference type="Gene3D" id="3.40.630.30">
    <property type="match status" value="1"/>
</dbReference>
<organism evidence="2 3">
    <name type="scientific">Prauserella muralis</name>
    <dbReference type="NCBI Taxonomy" id="588067"/>
    <lineage>
        <taxon>Bacteria</taxon>
        <taxon>Bacillati</taxon>
        <taxon>Actinomycetota</taxon>
        <taxon>Actinomycetes</taxon>
        <taxon>Pseudonocardiales</taxon>
        <taxon>Pseudonocardiaceae</taxon>
        <taxon>Prauserella</taxon>
    </lineage>
</organism>
<dbReference type="AlphaFoldDB" id="A0A2V4B8A0"/>
<gene>
    <name evidence="2" type="ORF">BAY60_04240</name>
</gene>
<dbReference type="PROSITE" id="PS51186">
    <property type="entry name" value="GNAT"/>
    <property type="match status" value="1"/>
</dbReference>
<dbReference type="PANTHER" id="PTHR13947">
    <property type="entry name" value="GNAT FAMILY N-ACETYLTRANSFERASE"/>
    <property type="match status" value="1"/>
</dbReference>